<feature type="domain" description="Phosphoadenosine phosphosulphate reductase" evidence="9">
    <location>
        <begin position="29"/>
        <end position="255"/>
    </location>
</feature>
<dbReference type="AlphaFoldDB" id="A0A2P7SJ10"/>
<evidence type="ECO:0000256" key="2">
    <source>
        <dbReference type="ARBA" id="ARBA00022679"/>
    </source>
</evidence>
<dbReference type="GO" id="GO:0000103">
    <property type="term" value="P:sulfate assimilation"/>
    <property type="evidence" value="ECO:0007669"/>
    <property type="project" value="UniProtKB-UniRule"/>
</dbReference>
<dbReference type="GO" id="GO:0004781">
    <property type="term" value="F:sulfate adenylyltransferase (ATP) activity"/>
    <property type="evidence" value="ECO:0007669"/>
    <property type="project" value="UniProtKB-UniRule"/>
</dbReference>
<comment type="pathway">
    <text evidence="7">Sulfur metabolism; hydrogen sulfide biosynthesis; sulfite from sulfate: step 1/3.</text>
</comment>
<gene>
    <name evidence="7" type="primary">cysD</name>
    <name evidence="10" type="ORF">C7I84_07565</name>
</gene>
<accession>A0A2P7SJ10</accession>
<evidence type="ECO:0000313" key="10">
    <source>
        <dbReference type="EMBL" id="PSJ62460.1"/>
    </source>
</evidence>
<evidence type="ECO:0000256" key="1">
    <source>
        <dbReference type="ARBA" id="ARBA00008885"/>
    </source>
</evidence>
<comment type="caution">
    <text evidence="10">The sequence shown here is derived from an EMBL/GenBank/DDBJ whole genome shotgun (WGS) entry which is preliminary data.</text>
</comment>
<comment type="catalytic activity">
    <reaction evidence="6 7">
        <text>sulfate + ATP + H(+) = adenosine 5'-phosphosulfate + diphosphate</text>
        <dbReference type="Rhea" id="RHEA:18133"/>
        <dbReference type="ChEBI" id="CHEBI:15378"/>
        <dbReference type="ChEBI" id="CHEBI:16189"/>
        <dbReference type="ChEBI" id="CHEBI:30616"/>
        <dbReference type="ChEBI" id="CHEBI:33019"/>
        <dbReference type="ChEBI" id="CHEBI:58243"/>
        <dbReference type="EC" id="2.7.7.4"/>
    </reaction>
</comment>
<evidence type="ECO:0000256" key="8">
    <source>
        <dbReference type="SAM" id="MobiDB-lite"/>
    </source>
</evidence>
<organism evidence="10 11">
    <name type="scientific">Kumtagia ephedrae</name>
    <dbReference type="NCBI Taxonomy" id="2116701"/>
    <lineage>
        <taxon>Bacteria</taxon>
        <taxon>Pseudomonadati</taxon>
        <taxon>Pseudomonadota</taxon>
        <taxon>Alphaproteobacteria</taxon>
        <taxon>Hyphomicrobiales</taxon>
        <taxon>Phyllobacteriaceae</taxon>
        <taxon>Kumtagia</taxon>
    </lineage>
</organism>
<dbReference type="PANTHER" id="PTHR43196:SF1">
    <property type="entry name" value="SULFATE ADENYLYLTRANSFERASE SUBUNIT 2"/>
    <property type="match status" value="1"/>
</dbReference>
<reference evidence="10 11" key="1">
    <citation type="submission" date="2018-03" db="EMBL/GenBank/DDBJ databases">
        <title>The draft genome of Mesorhizobium sp. 6GN-30.</title>
        <authorList>
            <person name="Liu L."/>
            <person name="Li L."/>
            <person name="Wang T."/>
            <person name="Zhang X."/>
            <person name="Liang L."/>
        </authorList>
    </citation>
    <scope>NUCLEOTIDE SEQUENCE [LARGE SCALE GENOMIC DNA]</scope>
    <source>
        <strain evidence="10 11">6GN30</strain>
    </source>
</reference>
<dbReference type="NCBIfam" id="NF003587">
    <property type="entry name" value="PRK05253.1"/>
    <property type="match status" value="1"/>
</dbReference>
<dbReference type="Pfam" id="PF01507">
    <property type="entry name" value="PAPS_reduct"/>
    <property type="match status" value="1"/>
</dbReference>
<evidence type="ECO:0000256" key="6">
    <source>
        <dbReference type="ARBA" id="ARBA00049370"/>
    </source>
</evidence>
<comment type="similarity">
    <text evidence="1 7">Belongs to the PAPS reductase family. CysD subfamily.</text>
</comment>
<evidence type="ECO:0000256" key="4">
    <source>
        <dbReference type="ARBA" id="ARBA00022741"/>
    </source>
</evidence>
<dbReference type="PANTHER" id="PTHR43196">
    <property type="entry name" value="SULFATE ADENYLYLTRANSFERASE SUBUNIT 2"/>
    <property type="match status" value="1"/>
</dbReference>
<dbReference type="FunFam" id="3.40.50.620:FF:000002">
    <property type="entry name" value="Sulfate adenylyltransferase subunit 2"/>
    <property type="match status" value="1"/>
</dbReference>
<keyword evidence="11" id="KW-1185">Reference proteome</keyword>
<evidence type="ECO:0000256" key="3">
    <source>
        <dbReference type="ARBA" id="ARBA00022695"/>
    </source>
</evidence>
<proteinExistence type="inferred from homology"/>
<evidence type="ECO:0000259" key="9">
    <source>
        <dbReference type="Pfam" id="PF01507"/>
    </source>
</evidence>
<comment type="subunit">
    <text evidence="7">Heterodimer composed of CysD, the smaller subunit, and CysN.</text>
</comment>
<feature type="region of interest" description="Disordered" evidence="8">
    <location>
        <begin position="278"/>
        <end position="301"/>
    </location>
</feature>
<evidence type="ECO:0000313" key="11">
    <source>
        <dbReference type="Proteomes" id="UP000241229"/>
    </source>
</evidence>
<dbReference type="EC" id="2.7.7.4" evidence="7"/>
<dbReference type="EMBL" id="PXYK01000006">
    <property type="protein sequence ID" value="PSJ62460.1"/>
    <property type="molecule type" value="Genomic_DNA"/>
</dbReference>
<dbReference type="InterPro" id="IPR002500">
    <property type="entry name" value="PAPS_reduct_dom"/>
</dbReference>
<dbReference type="HAMAP" id="MF_00064">
    <property type="entry name" value="Sulf_adenylyltr_sub2"/>
    <property type="match status" value="1"/>
</dbReference>
<sequence length="301" mass="34525">MLAKLSHLDRLEAESIHIFREVAATFAKPVMLYSVGKDSSVLMHLAMKAFYPAKPPFPFLHVDTTWKFREMIAFRDEMARKLGFDLLVHINQDGVRDGIGPFTHGSNTHTHVMKTVALRQALDKYGFDAAFGGARRDEEKSRAKERIFSFRNASHVWDPKNQRPEMWNIYNTRVAPGESIRVFPLSNWTEADIWQYILRENIPIVPLYFAKQRPVVERDGMLILKDDDRMELRPGETVENRMVRFRTLGCYPLTGAIESDAADLESIVGETLAAATSERQGRAIDRDEAGSMEKKKREGYF</sequence>
<dbReference type="SUPFAM" id="SSF52402">
    <property type="entry name" value="Adenine nucleotide alpha hydrolases-like"/>
    <property type="match status" value="1"/>
</dbReference>
<keyword evidence="3 7" id="KW-0548">Nucleotidyltransferase</keyword>
<dbReference type="OrthoDB" id="9772604at2"/>
<dbReference type="InterPro" id="IPR011784">
    <property type="entry name" value="SO4_adenylTrfase_ssu"/>
</dbReference>
<name>A0A2P7SJ10_9HYPH</name>
<comment type="function">
    <text evidence="7">With CysN forms the ATP sulfurylase (ATPS) that catalyzes the adenylation of sulfate producing adenosine 5'-phosphosulfate (APS) and diphosphate, the first enzymatic step in sulfur assimilation pathway. APS synthesis involves the formation of a high-energy phosphoric-sulfuric acid anhydride bond driven by GTP hydrolysis by CysN coupled to ATP hydrolysis by CysD.</text>
</comment>
<dbReference type="Proteomes" id="UP000241229">
    <property type="component" value="Unassembled WGS sequence"/>
</dbReference>
<dbReference type="NCBIfam" id="TIGR02039">
    <property type="entry name" value="CysD"/>
    <property type="match status" value="1"/>
</dbReference>
<evidence type="ECO:0000256" key="5">
    <source>
        <dbReference type="ARBA" id="ARBA00022840"/>
    </source>
</evidence>
<protein>
    <recommendedName>
        <fullName evidence="7">Sulfate adenylyltransferase subunit 2</fullName>
        <ecNumber evidence="7">2.7.7.4</ecNumber>
    </recommendedName>
    <alternativeName>
        <fullName evidence="7">ATP-sulfurylase small subunit</fullName>
    </alternativeName>
    <alternativeName>
        <fullName evidence="7">Sulfate adenylate transferase</fullName>
        <shortName evidence="7">SAT</shortName>
    </alternativeName>
</protein>
<feature type="compositionally biased region" description="Basic and acidic residues" evidence="8">
    <location>
        <begin position="279"/>
        <end position="301"/>
    </location>
</feature>
<evidence type="ECO:0000256" key="7">
    <source>
        <dbReference type="HAMAP-Rule" id="MF_00064"/>
    </source>
</evidence>
<keyword evidence="5 7" id="KW-0067">ATP-binding</keyword>
<dbReference type="InterPro" id="IPR014729">
    <property type="entry name" value="Rossmann-like_a/b/a_fold"/>
</dbReference>
<dbReference type="RefSeq" id="WP_106771562.1">
    <property type="nucleotide sequence ID" value="NZ_PXYK01000006.1"/>
</dbReference>
<dbReference type="UniPathway" id="UPA00140">
    <property type="reaction ID" value="UER00204"/>
</dbReference>
<dbReference type="InterPro" id="IPR050128">
    <property type="entry name" value="Sulfate_adenylyltrnsfr_sub2"/>
</dbReference>
<dbReference type="Gene3D" id="3.40.50.620">
    <property type="entry name" value="HUPs"/>
    <property type="match status" value="1"/>
</dbReference>
<dbReference type="CDD" id="cd23946">
    <property type="entry name" value="Sulfate_adenylyltransferase_2"/>
    <property type="match status" value="1"/>
</dbReference>
<keyword evidence="2 7" id="KW-0808">Transferase</keyword>
<keyword evidence="4 7" id="KW-0547">Nucleotide-binding</keyword>
<dbReference type="GO" id="GO:0070814">
    <property type="term" value="P:hydrogen sulfide biosynthetic process"/>
    <property type="evidence" value="ECO:0007669"/>
    <property type="project" value="UniProtKB-UniRule"/>
</dbReference>
<dbReference type="PIRSF" id="PIRSF002936">
    <property type="entry name" value="CysDAde_trans"/>
    <property type="match status" value="1"/>
</dbReference>
<dbReference type="NCBIfam" id="NF009214">
    <property type="entry name" value="PRK12563.1"/>
    <property type="match status" value="1"/>
</dbReference>
<dbReference type="GO" id="GO:0005524">
    <property type="term" value="F:ATP binding"/>
    <property type="evidence" value="ECO:0007669"/>
    <property type="project" value="UniProtKB-KW"/>
</dbReference>